<feature type="region of interest" description="Disordered" evidence="3">
    <location>
        <begin position="440"/>
        <end position="470"/>
    </location>
</feature>
<reference evidence="5 6" key="1">
    <citation type="submission" date="2024-02" db="EMBL/GenBank/DDBJ databases">
        <title>Characterization of antibiotic resistant novel bacterial strains and their environmental applications.</title>
        <authorList>
            <person name="Manzoor S."/>
            <person name="Abbas S."/>
            <person name="Arshad M."/>
            <person name="Li W.J."/>
            <person name="Ahmed I."/>
        </authorList>
    </citation>
    <scope>NUCLEOTIDE SEQUENCE [LARGE SCALE GENOMIC DNA]</scope>
    <source>
        <strain evidence="5 6">KACC 15558</strain>
    </source>
</reference>
<name>A0ABP9U0F2_9MICO</name>
<dbReference type="Gene3D" id="3.40.30.120">
    <property type="match status" value="1"/>
</dbReference>
<dbReference type="EMBL" id="BAABNP010000001">
    <property type="protein sequence ID" value="GAA5339091.1"/>
    <property type="molecule type" value="Genomic_DNA"/>
</dbReference>
<dbReference type="Proteomes" id="UP001498935">
    <property type="component" value="Unassembled WGS sequence"/>
</dbReference>
<gene>
    <name evidence="5" type="ORF">KACC15558_01310</name>
</gene>
<dbReference type="GO" id="GO:0004497">
    <property type="term" value="F:monooxygenase activity"/>
    <property type="evidence" value="ECO:0007669"/>
    <property type="project" value="UniProtKB-KW"/>
</dbReference>
<evidence type="ECO:0000256" key="1">
    <source>
        <dbReference type="ARBA" id="ARBA00022630"/>
    </source>
</evidence>
<keyword evidence="5" id="KW-0560">Oxidoreductase</keyword>
<accession>A0ABP9U0F2</accession>
<keyword evidence="2" id="KW-0274">FAD</keyword>
<feature type="domain" description="FAD-binding" evidence="4">
    <location>
        <begin position="7"/>
        <end position="369"/>
    </location>
</feature>
<keyword evidence="1" id="KW-0285">Flavoprotein</keyword>
<organism evidence="5 6">
    <name type="scientific">Brevibacterium ammoniilyticum</name>
    <dbReference type="NCBI Taxonomy" id="1046555"/>
    <lineage>
        <taxon>Bacteria</taxon>
        <taxon>Bacillati</taxon>
        <taxon>Actinomycetota</taxon>
        <taxon>Actinomycetes</taxon>
        <taxon>Micrococcales</taxon>
        <taxon>Brevibacteriaceae</taxon>
        <taxon>Brevibacterium</taxon>
    </lineage>
</organism>
<evidence type="ECO:0000259" key="4">
    <source>
        <dbReference type="Pfam" id="PF01494"/>
    </source>
</evidence>
<dbReference type="InterPro" id="IPR036188">
    <property type="entry name" value="FAD/NAD-bd_sf"/>
</dbReference>
<dbReference type="RefSeq" id="WP_342036854.1">
    <property type="nucleotide sequence ID" value="NZ_BAABBK010000001.1"/>
</dbReference>
<dbReference type="PRINTS" id="PR00420">
    <property type="entry name" value="RNGMNOXGNASE"/>
</dbReference>
<dbReference type="Pfam" id="PF01494">
    <property type="entry name" value="FAD_binding_3"/>
    <property type="match status" value="1"/>
</dbReference>
<dbReference type="InterPro" id="IPR050641">
    <property type="entry name" value="RIFMO-like"/>
</dbReference>
<keyword evidence="6" id="KW-1185">Reference proteome</keyword>
<evidence type="ECO:0000256" key="3">
    <source>
        <dbReference type="SAM" id="MobiDB-lite"/>
    </source>
</evidence>
<dbReference type="Gene3D" id="3.30.9.10">
    <property type="entry name" value="D-Amino Acid Oxidase, subunit A, domain 2"/>
    <property type="match status" value="1"/>
</dbReference>
<evidence type="ECO:0000256" key="2">
    <source>
        <dbReference type="ARBA" id="ARBA00022827"/>
    </source>
</evidence>
<protein>
    <submittedName>
        <fullName evidence="5">FAD-dependent monooxygenase</fullName>
    </submittedName>
</protein>
<evidence type="ECO:0000313" key="5">
    <source>
        <dbReference type="EMBL" id="GAA5339091.1"/>
    </source>
</evidence>
<proteinExistence type="predicted"/>
<comment type="caution">
    <text evidence="5">The sequence shown here is derived from an EMBL/GenBank/DDBJ whole genome shotgun (WGS) entry which is preliminary data.</text>
</comment>
<evidence type="ECO:0000313" key="6">
    <source>
        <dbReference type="Proteomes" id="UP001498935"/>
    </source>
</evidence>
<dbReference type="SUPFAM" id="SSF51905">
    <property type="entry name" value="FAD/NAD(P)-binding domain"/>
    <property type="match status" value="1"/>
</dbReference>
<sequence>MTPAPIRTDVLIVGAGPTGLTLSAILARDGIDAITITRYPTTAHSPRAHITNQRTMEVFRDLGCEDAVIAAATPNEYMRNNVWATSFAGQEIARLETWGTGTARSGDYEVASPSAMCNISQHILEPVIAEAARGFGADLRFSTELVSARETPDGVEATVRNRETGEESIILARYIVGADGGRSTVAEEFGFTFTGESGLGAALNIWLDADLTKYCDYRPGTLYWMAQPGNDYWVGSGTWISVKPFTDWVLLCMYDPADGEPDTSEEALIALAQSTIGDPSVEVTIKQVSKWQINHVIADEYRKGRAFLAGDAAHRHPPANGLGTNTSIQDAYNLGWKLSAVLRGDADEALLETYSQERQPVGKRVVDRAMKSVVDMGPISQALGFAPGQSAEEGWASLNGLFDDPARRRELIAAVELQNYQFNAHGMELGQQYASDGIVPADGEPADAAGSADTAADDADSAEHADPTAASAGTIDVDLDFVPSTRPGAPLPHAWVDHDRRRLSTLDLVGTGGWTLITGHDDAGWVEAAKAVSGELGLPVRTAQVSMGGDYNDVLHRWAEISDVTGSGALLVRPDRIIAWNCPARPADPTAALRNAVATATGRGSESAMRGEPVAAAEA</sequence>
<dbReference type="Gene3D" id="3.50.50.60">
    <property type="entry name" value="FAD/NAD(P)-binding domain"/>
    <property type="match status" value="1"/>
</dbReference>
<dbReference type="InterPro" id="IPR002938">
    <property type="entry name" value="FAD-bd"/>
</dbReference>
<dbReference type="PANTHER" id="PTHR43004">
    <property type="entry name" value="TRK SYSTEM POTASSIUM UPTAKE PROTEIN"/>
    <property type="match status" value="1"/>
</dbReference>
<dbReference type="PANTHER" id="PTHR43004:SF8">
    <property type="entry name" value="FAD-BINDING DOMAIN-CONTAINING PROTEIN-RELATED"/>
    <property type="match status" value="1"/>
</dbReference>
<dbReference type="Pfam" id="PF21274">
    <property type="entry name" value="Rng_hyd_C"/>
    <property type="match status" value="1"/>
</dbReference>
<keyword evidence="5" id="KW-0503">Monooxygenase</keyword>